<protein>
    <recommendedName>
        <fullName evidence="2">Pyruvate:ferredoxin oxidoreductase core domain-containing protein</fullName>
    </recommendedName>
</protein>
<evidence type="ECO:0008006" key="2">
    <source>
        <dbReference type="Google" id="ProtNLM"/>
    </source>
</evidence>
<feature type="non-terminal residue" evidence="1">
    <location>
        <position position="1"/>
    </location>
</feature>
<comment type="caution">
    <text evidence="1">The sequence shown here is derived from an EMBL/GenBank/DDBJ whole genome shotgun (WGS) entry which is preliminary data.</text>
</comment>
<dbReference type="AlphaFoldDB" id="X1NH30"/>
<proteinExistence type="predicted"/>
<dbReference type="InterPro" id="IPR050722">
    <property type="entry name" value="Pyruvate:ferred/Flavod_OxRd"/>
</dbReference>
<dbReference type="GO" id="GO:0006979">
    <property type="term" value="P:response to oxidative stress"/>
    <property type="evidence" value="ECO:0007669"/>
    <property type="project" value="TreeGrafter"/>
</dbReference>
<name>X1NH30_9ZZZZ</name>
<evidence type="ECO:0000313" key="1">
    <source>
        <dbReference type="EMBL" id="GAI29491.1"/>
    </source>
</evidence>
<sequence>VKLNSYEHDEFGITTENPKLVTKGNEKRLKKMKAIEDVLTKKETVKVYGNPKSKTALIAWGSTKGAVIEVAKSYNLKVIQPLFLQPFPVWELKKHLSNVKRIIGVEVNSTGQLCKLLKFNGFKIDKQILKCDGRPFTVDELDGKLKKIIL</sequence>
<reference evidence="1" key="1">
    <citation type="journal article" date="2014" name="Front. Microbiol.">
        <title>High frequency of phylogenetically diverse reductive dehalogenase-homologous genes in deep subseafloor sedimentary metagenomes.</title>
        <authorList>
            <person name="Kawai M."/>
            <person name="Futagami T."/>
            <person name="Toyoda A."/>
            <person name="Takaki Y."/>
            <person name="Nishi S."/>
            <person name="Hori S."/>
            <person name="Arai W."/>
            <person name="Tsubouchi T."/>
            <person name="Morono Y."/>
            <person name="Uchiyama I."/>
            <person name="Ito T."/>
            <person name="Fujiyama A."/>
            <person name="Inagaki F."/>
            <person name="Takami H."/>
        </authorList>
    </citation>
    <scope>NUCLEOTIDE SEQUENCE</scope>
    <source>
        <strain evidence="1">Expedition CK06-06</strain>
    </source>
</reference>
<organism evidence="1">
    <name type="scientific">marine sediment metagenome</name>
    <dbReference type="NCBI Taxonomy" id="412755"/>
    <lineage>
        <taxon>unclassified sequences</taxon>
        <taxon>metagenomes</taxon>
        <taxon>ecological metagenomes</taxon>
    </lineage>
</organism>
<dbReference type="Gene3D" id="3.40.50.920">
    <property type="match status" value="1"/>
</dbReference>
<dbReference type="InterPro" id="IPR009014">
    <property type="entry name" value="Transketo_C/PFOR_II"/>
</dbReference>
<gene>
    <name evidence="1" type="ORF">S06H3_28528</name>
</gene>
<dbReference type="PANTHER" id="PTHR32154">
    <property type="entry name" value="PYRUVATE-FLAVODOXIN OXIDOREDUCTASE-RELATED"/>
    <property type="match status" value="1"/>
</dbReference>
<dbReference type="SUPFAM" id="SSF52922">
    <property type="entry name" value="TK C-terminal domain-like"/>
    <property type="match status" value="1"/>
</dbReference>
<accession>X1NH30</accession>
<dbReference type="PANTHER" id="PTHR32154:SF16">
    <property type="entry name" value="PYRUVATE FLAVODOXIN_FERREDOXIN OXIDOREDUCTASE DOMAIN PROTEIN"/>
    <property type="match status" value="1"/>
</dbReference>
<dbReference type="EMBL" id="BARV01016651">
    <property type="protein sequence ID" value="GAI29491.1"/>
    <property type="molecule type" value="Genomic_DNA"/>
</dbReference>